<name>A0A6C0L2V8_9ZZZZ</name>
<accession>A0A6C0L2V8</accession>
<dbReference type="EMBL" id="MN741018">
    <property type="protein sequence ID" value="QHU22818.1"/>
    <property type="molecule type" value="Genomic_DNA"/>
</dbReference>
<protein>
    <submittedName>
        <fullName evidence="2">Uncharacterized protein</fullName>
    </submittedName>
</protein>
<organism evidence="2">
    <name type="scientific">viral metagenome</name>
    <dbReference type="NCBI Taxonomy" id="1070528"/>
    <lineage>
        <taxon>unclassified sequences</taxon>
        <taxon>metagenomes</taxon>
        <taxon>organismal metagenomes</taxon>
    </lineage>
</organism>
<sequence>MSDSIIPQRPPLPDNWDGPSKFTLTMQSILRQYVDNYDYFVKSLPTAIIMIPLALFFLSPNESRGIYLFGAIFTVIVGLIFTPSSGGEHFMNNYPSFHGLVIGYAVGYLLMENIILEKAGSMLSSGVMGLLLLGIVSGSLKSNNSGSKQMLYIGIGWLLGIVIGMFFSYAEFKTLNPNVDKEIESKEKESKEKEEMFKPI</sequence>
<dbReference type="AlphaFoldDB" id="A0A6C0L2V8"/>
<feature type="transmembrane region" description="Helical" evidence="1">
    <location>
        <begin position="39"/>
        <end position="58"/>
    </location>
</feature>
<proteinExistence type="predicted"/>
<evidence type="ECO:0000313" key="2">
    <source>
        <dbReference type="EMBL" id="QHU22818.1"/>
    </source>
</evidence>
<feature type="transmembrane region" description="Helical" evidence="1">
    <location>
        <begin position="123"/>
        <end position="140"/>
    </location>
</feature>
<reference evidence="2" key="1">
    <citation type="journal article" date="2020" name="Nature">
        <title>Giant virus diversity and host interactions through global metagenomics.</title>
        <authorList>
            <person name="Schulz F."/>
            <person name="Roux S."/>
            <person name="Paez-Espino D."/>
            <person name="Jungbluth S."/>
            <person name="Walsh D.A."/>
            <person name="Denef V.J."/>
            <person name="McMahon K.D."/>
            <person name="Konstantinidis K.T."/>
            <person name="Eloe-Fadrosh E.A."/>
            <person name="Kyrpides N.C."/>
            <person name="Woyke T."/>
        </authorList>
    </citation>
    <scope>NUCLEOTIDE SEQUENCE</scope>
    <source>
        <strain evidence="2">GVMAG-S-ERX555907-63</strain>
    </source>
</reference>
<feature type="transmembrane region" description="Helical" evidence="1">
    <location>
        <begin position="94"/>
        <end position="111"/>
    </location>
</feature>
<feature type="transmembrane region" description="Helical" evidence="1">
    <location>
        <begin position="65"/>
        <end position="82"/>
    </location>
</feature>
<feature type="transmembrane region" description="Helical" evidence="1">
    <location>
        <begin position="152"/>
        <end position="172"/>
    </location>
</feature>
<evidence type="ECO:0000256" key="1">
    <source>
        <dbReference type="SAM" id="Phobius"/>
    </source>
</evidence>
<keyword evidence="1" id="KW-0472">Membrane</keyword>
<keyword evidence="1" id="KW-1133">Transmembrane helix</keyword>
<keyword evidence="1" id="KW-0812">Transmembrane</keyword>